<dbReference type="HAMAP" id="MF_01486">
    <property type="entry name" value="RecC"/>
    <property type="match status" value="1"/>
</dbReference>
<keyword evidence="8 10" id="KW-0238">DNA-binding</keyword>
<dbReference type="RefSeq" id="WP_106183028.1">
    <property type="nucleotide sequence ID" value="NZ_MUHY01000003.1"/>
</dbReference>
<dbReference type="Gene3D" id="3.40.50.10930">
    <property type="match status" value="1"/>
</dbReference>
<evidence type="ECO:0000256" key="10">
    <source>
        <dbReference type="HAMAP-Rule" id="MF_01486"/>
    </source>
</evidence>
<name>A0ABX5FEG3_9BURK</name>
<evidence type="ECO:0000256" key="1">
    <source>
        <dbReference type="ARBA" id="ARBA00022722"/>
    </source>
</evidence>
<dbReference type="PANTHER" id="PTHR30591:SF1">
    <property type="entry name" value="RECBCD ENZYME SUBUNIT RECC"/>
    <property type="match status" value="1"/>
</dbReference>
<keyword evidence="4 10" id="KW-0378">Hydrolase</keyword>
<evidence type="ECO:0000256" key="8">
    <source>
        <dbReference type="ARBA" id="ARBA00023125"/>
    </source>
</evidence>
<comment type="similarity">
    <text evidence="10">Belongs to the RecC family.</text>
</comment>
<dbReference type="Gene3D" id="3.40.50.300">
    <property type="entry name" value="P-loop containing nucleotide triphosphate hydrolases"/>
    <property type="match status" value="2"/>
</dbReference>
<dbReference type="Pfam" id="PF17946">
    <property type="entry name" value="RecC_C"/>
    <property type="match status" value="1"/>
</dbReference>
<dbReference type="NCBIfam" id="TIGR01450">
    <property type="entry name" value="recC"/>
    <property type="match status" value="1"/>
</dbReference>
<organism evidence="12 13">
    <name type="scientific">Candidatus Pandoraea novymonadis</name>
    <dbReference type="NCBI Taxonomy" id="1808959"/>
    <lineage>
        <taxon>Bacteria</taxon>
        <taxon>Pseudomonadati</taxon>
        <taxon>Pseudomonadota</taxon>
        <taxon>Betaproteobacteria</taxon>
        <taxon>Burkholderiales</taxon>
        <taxon>Burkholderiaceae</taxon>
        <taxon>Pandoraea</taxon>
    </lineage>
</organism>
<sequence>MLKFFFSNRFDTLEAALLRDLADIPTNPLEGETIVVPSIAIRRRLELDYASVFGICTNVKFFYLAQWLWTMFGELLRVPESSPFAPDRLVWPIYQCLTEPWVAKSPRLVAYLNDADDVMRFELADHLAHIYDQYLTYRPDWLECWCSTAMIKTGGAVNWTDTQRDDECWQAELWRRVLVLLNIQEQNPTLRAIDAIEQLLPNTLPLGWPSRVSVFALSSIPPLSRVLLKVLSRVIDINLYVFNPCESYWFDIVPQKQLSYLKMRGDTSYLEVGHPLLAEWGQQTQAHIDLLYTDLGAHAFEDRALFHSNPRRSVLAAFQNGILSLDDGSHGTPYEITADGTIEVNICHSLARQIEVLHDRLLAYFDSMPDLKPDEILVTVPNLECAAPLIDSVFGAAKARIPYSITGLSPTRMNPVARALTAILSLPKRRVAVSDLIELACTDALALRYKLNSNALDLIQNWLHVAGARRGWRGDALQRLEGNDPHASNISGGIGMVSHVESHTLGDAMMRLFLGYALPDGALPVDDWLPIGGIEGSRAELLGNLARLIDDLDITTRALEMERTAVVWRDYLIGILEHFFCDEVEHAKDFSEVRLAIEKVSYAINESTPNITLPVAVIVRVLEKALDYPAYGGVPSGRVTFAPMPSLHLLPYRVVCMLGMDEAVLPGPMWADEFDLMRAFPQRGDRQRRDEERNLFLDLLLAAQDCVWIGYTGRGMRDNVVLPPSTAVDELLDFLASLLAPSELGFDAEARGLARRQFIIEHPLQPFSTAYFDGENASALYSYDEANADVARALLKAEDSSIPRFVTKALPVAVESTITLDDLIRFWRHPGRAWARARLGLMIFEPVEFDNNEPFLLDWAGRNALAARLLPRLLADSGDGDTSMRVSECIARVSHEFPAGAMGTVWRNRELIGLHRFSSKVRDAKTECTGEALVALTLNPNLPLEWTSEAYEEWSNDATLFAPCLLQARLATLTPQGLVMYRYGPCRATDLLGAWLSHLALCAYLSVKEDAIMNFLPHTQWFGYNDSFSFKPVVDAKTLLGNLIAFYRLGQTLPLPFFPRTSSSYARNASVKEAAAVWEGSNFAHGDSDDSYTKLIWRGVSNPIGAEFRMLARVIYGPLIAHLES</sequence>
<evidence type="ECO:0000256" key="9">
    <source>
        <dbReference type="ARBA" id="ARBA00023204"/>
    </source>
</evidence>
<dbReference type="Proteomes" id="UP000242660">
    <property type="component" value="Unassembled WGS sequence"/>
</dbReference>
<keyword evidence="6 10" id="KW-0269">Exonuclease</keyword>
<protein>
    <recommendedName>
        <fullName evidence="10">RecBCD enzyme subunit RecC</fullName>
    </recommendedName>
    <alternativeName>
        <fullName evidence="10">Exonuclease V subunit RecC</fullName>
        <shortName evidence="10">ExoV subunit RecC</shortName>
    </alternativeName>
    <alternativeName>
        <fullName evidence="10">Helicase/nuclease RecBCD subunit RecC</fullName>
    </alternativeName>
</protein>
<dbReference type="InterPro" id="IPR027417">
    <property type="entry name" value="P-loop_NTPase"/>
</dbReference>
<evidence type="ECO:0000256" key="2">
    <source>
        <dbReference type="ARBA" id="ARBA00022741"/>
    </source>
</evidence>
<proteinExistence type="inferred from homology"/>
<dbReference type="Gene3D" id="1.10.10.160">
    <property type="match status" value="1"/>
</dbReference>
<evidence type="ECO:0000313" key="13">
    <source>
        <dbReference type="Proteomes" id="UP000242660"/>
    </source>
</evidence>
<keyword evidence="7 10" id="KW-0067">ATP-binding</keyword>
<dbReference type="InterPro" id="IPR041500">
    <property type="entry name" value="RecC_C"/>
</dbReference>
<accession>A0ABX5FEG3</accession>
<evidence type="ECO:0000256" key="4">
    <source>
        <dbReference type="ARBA" id="ARBA00022801"/>
    </source>
</evidence>
<dbReference type="SUPFAM" id="SSF52980">
    <property type="entry name" value="Restriction endonuclease-like"/>
    <property type="match status" value="1"/>
</dbReference>
<comment type="caution">
    <text evidence="12">The sequence shown here is derived from an EMBL/GenBank/DDBJ whole genome shotgun (WGS) entry which is preliminary data.</text>
</comment>
<dbReference type="EMBL" id="MUHY01000003">
    <property type="protein sequence ID" value="PSB91681.1"/>
    <property type="molecule type" value="Genomic_DNA"/>
</dbReference>
<evidence type="ECO:0000313" key="12">
    <source>
        <dbReference type="EMBL" id="PSB91681.1"/>
    </source>
</evidence>
<keyword evidence="2 10" id="KW-0547">Nucleotide-binding</keyword>
<keyword evidence="1 10" id="KW-0540">Nuclease</keyword>
<evidence type="ECO:0000256" key="3">
    <source>
        <dbReference type="ARBA" id="ARBA00022763"/>
    </source>
</evidence>
<gene>
    <name evidence="10 12" type="primary">recC</name>
    <name evidence="12" type="ORF">BZL35_00899</name>
</gene>
<keyword evidence="13" id="KW-1185">Reference proteome</keyword>
<evidence type="ECO:0000256" key="5">
    <source>
        <dbReference type="ARBA" id="ARBA00022806"/>
    </source>
</evidence>
<dbReference type="SUPFAM" id="SSF52540">
    <property type="entry name" value="P-loop containing nucleoside triphosphate hydrolases"/>
    <property type="match status" value="2"/>
</dbReference>
<comment type="subunit">
    <text evidence="10">Heterotrimer of RecB, RecC and RecD. All subunits contribute to DNA-binding.</text>
</comment>
<dbReference type="Pfam" id="PF04257">
    <property type="entry name" value="Exonuc_V_gamma"/>
    <property type="match status" value="1"/>
</dbReference>
<keyword evidence="5 10" id="KW-0347">Helicase</keyword>
<comment type="function">
    <text evidence="10">A helicase/nuclease that prepares dsDNA breaks (DSB) for recombinational DNA repair. Binds to DSBs and unwinds DNA via a highly rapid and processive ATP-dependent bidirectional helicase activity. Unwinds dsDNA until it encounters a Chi (crossover hotspot instigator) sequence from the 3' direction. Cuts ssDNA a few nucleotides 3' to the Chi site. The properties and activities of the enzyme are changed at Chi. The Chi-altered holoenzyme produces a long 3'-ssDNA overhang and facilitates RecA-binding to the ssDNA for homologous DNA recombination and repair. Holoenzyme degrades any linearized DNA that is unable to undergo homologous recombination. In the holoenzyme this subunit recognizes the wild-type Chi sequence, and when added to isolated RecB increases its ATP-dependent helicase processivity.</text>
</comment>
<dbReference type="InterPro" id="IPR011335">
    <property type="entry name" value="Restrct_endonuc-II-like"/>
</dbReference>
<feature type="domain" description="RecC C-terminal" evidence="11">
    <location>
        <begin position="816"/>
        <end position="1068"/>
    </location>
</feature>
<dbReference type="PANTHER" id="PTHR30591">
    <property type="entry name" value="RECBCD ENZYME SUBUNIT RECC"/>
    <property type="match status" value="1"/>
</dbReference>
<dbReference type="InterPro" id="IPR013986">
    <property type="entry name" value="DExx_box_DNA_helicase_dom_sf"/>
</dbReference>
<keyword evidence="9 10" id="KW-0234">DNA repair</keyword>
<evidence type="ECO:0000256" key="6">
    <source>
        <dbReference type="ARBA" id="ARBA00022839"/>
    </source>
</evidence>
<dbReference type="PIRSF" id="PIRSF000980">
    <property type="entry name" value="RecC"/>
    <property type="match status" value="1"/>
</dbReference>
<evidence type="ECO:0000259" key="11">
    <source>
        <dbReference type="Pfam" id="PF17946"/>
    </source>
</evidence>
<dbReference type="InterPro" id="IPR006697">
    <property type="entry name" value="RecC"/>
</dbReference>
<comment type="miscellaneous">
    <text evidence="10">In the RecBCD complex, RecB has a slow 3'-5' helicase, an exonuclease activity and loads RecA onto ssDNA, RecD has a fast 5'-3' helicase activity, while RecC stimulates the ATPase and processivity of the RecB helicase and contributes to recognition of the Chi site.</text>
</comment>
<evidence type="ECO:0000256" key="7">
    <source>
        <dbReference type="ARBA" id="ARBA00022840"/>
    </source>
</evidence>
<keyword evidence="3 10" id="KW-0227">DNA damage</keyword>
<reference evidence="12 13" key="1">
    <citation type="journal article" date="2017" name="Front. Microbiol.">
        <title>Genome of Ca. Pandoraea novymonadis, an Endosymbiotic Bacterium of the Trypanosomatid Novymonas esmeraldas.</title>
        <authorList>
            <person name="Kostygov A.Y."/>
            <person name="Butenko A."/>
            <person name="Nenarokova A."/>
            <person name="Tashyreva D."/>
            <person name="Flegontov P."/>
            <person name="Lukes J."/>
            <person name="Yurchenko V."/>
        </authorList>
    </citation>
    <scope>NUCLEOTIDE SEQUENCE [LARGE SCALE GENOMIC DNA]</scope>
    <source>
        <strain evidence="12 13">E262</strain>
    </source>
</reference>